<dbReference type="InterPro" id="IPR029058">
    <property type="entry name" value="AB_hydrolase_fold"/>
</dbReference>
<dbReference type="InterPro" id="IPR000073">
    <property type="entry name" value="AB_hydrolase_1"/>
</dbReference>
<sequence length="415" mass="46148">MEWLLTIIDDISGRKLLIACSIGYAIYYLCQVVKKPMLACSEGPFRNFLLDNVPLLEQKFWPTLWCVEARAQTVLASLLRSRLLPTVKYRREILTLADGGEIGLDWLETGCDLKAPVILILPGLTGESQAEYIKCLALSANNIGVRCVVFNNRGLAGVQLKTPRLYCAANVDDLSEVVEHVHSLHSDVPLGAVGISMGALLLGNYIAMRSKRASALLTAAMIISAPWNVFKGTISIEKPYLNNMLGRYLASNLCTTLKQYKTQMIGPWDMDKVLASKTIKEFDENFTTLHFGYKDIDDYYSAATLHNKIDRMTVPLLCLSAADDPFQPLDAIPMDQAENSSHVAIAVTARGGHIGFMDGLWPLSQNQYMARLFQQYFSAVFNANNDIINAMKKKINVPDETDMNLYSTITNSINM</sequence>
<evidence type="ECO:0000256" key="1">
    <source>
        <dbReference type="ARBA" id="ARBA00010884"/>
    </source>
</evidence>
<dbReference type="EMBL" id="GIIL01002653">
    <property type="protein sequence ID" value="NOV46379.1"/>
    <property type="molecule type" value="Transcribed_RNA"/>
</dbReference>
<organism evidence="4">
    <name type="scientific">Xenopsylla cheopis</name>
    <name type="common">Oriental rat flea</name>
    <name type="synonym">Pulex cheopis</name>
    <dbReference type="NCBI Taxonomy" id="163159"/>
    <lineage>
        <taxon>Eukaryota</taxon>
        <taxon>Metazoa</taxon>
        <taxon>Ecdysozoa</taxon>
        <taxon>Arthropoda</taxon>
        <taxon>Hexapoda</taxon>
        <taxon>Insecta</taxon>
        <taxon>Pterygota</taxon>
        <taxon>Neoptera</taxon>
        <taxon>Endopterygota</taxon>
        <taxon>Siphonaptera</taxon>
        <taxon>Pulicidae</taxon>
        <taxon>Xenopsyllinae</taxon>
        <taxon>Xenopsylla</taxon>
    </lineage>
</organism>
<dbReference type="AlphaFoldDB" id="A0A6M2DJ76"/>
<dbReference type="PIRSF" id="PIRSF005211">
    <property type="entry name" value="Ab_hydro_YheT"/>
    <property type="match status" value="1"/>
</dbReference>
<proteinExistence type="inferred from homology"/>
<reference evidence="4" key="1">
    <citation type="submission" date="2020-03" db="EMBL/GenBank/DDBJ databases">
        <title>Transcriptomic Profiling of the Digestive Tract of the Rat Flea, Xenopsylla cheopis, Following Blood Feeding and Infection with Yersinia pestis.</title>
        <authorList>
            <person name="Bland D.M."/>
            <person name="Martens C.A."/>
            <person name="Virtaneva K."/>
            <person name="Kanakabandi K."/>
            <person name="Long D."/>
            <person name="Rosenke R."/>
            <person name="Saturday G.A."/>
            <person name="Hoyt F.H."/>
            <person name="Bruno D.P."/>
            <person name="Ribeiro J.M.C."/>
            <person name="Hinnebusch J."/>
        </authorList>
    </citation>
    <scope>NUCLEOTIDE SEQUENCE</scope>
</reference>
<accession>A0A6M2DJ76</accession>
<evidence type="ECO:0000259" key="3">
    <source>
        <dbReference type="Pfam" id="PF00561"/>
    </source>
</evidence>
<feature type="domain" description="AB hydrolase-1" evidence="3">
    <location>
        <begin position="116"/>
        <end position="359"/>
    </location>
</feature>
<dbReference type="GO" id="GO:0008126">
    <property type="term" value="F:acetylesterase activity"/>
    <property type="evidence" value="ECO:0007669"/>
    <property type="project" value="TreeGrafter"/>
</dbReference>
<dbReference type="InterPro" id="IPR050960">
    <property type="entry name" value="AB_hydrolase_4_sf"/>
</dbReference>
<feature type="active site" description="Charge relay system" evidence="2">
    <location>
        <position position="324"/>
    </location>
</feature>
<dbReference type="PANTHER" id="PTHR10794:SF63">
    <property type="entry name" value="ALPHA_BETA HYDROLASE 1, ISOFORM A"/>
    <property type="match status" value="1"/>
</dbReference>
<dbReference type="Pfam" id="PF00561">
    <property type="entry name" value="Abhydrolase_1"/>
    <property type="match status" value="1"/>
</dbReference>
<dbReference type="GO" id="GO:0051792">
    <property type="term" value="P:medium-chain fatty acid biosynthetic process"/>
    <property type="evidence" value="ECO:0007669"/>
    <property type="project" value="TreeGrafter"/>
</dbReference>
<comment type="similarity">
    <text evidence="1">Belongs to the AB hydrolase superfamily. AB hydrolase 4 family.</text>
</comment>
<dbReference type="SUPFAM" id="SSF53474">
    <property type="entry name" value="alpha/beta-Hydrolases"/>
    <property type="match status" value="1"/>
</dbReference>
<dbReference type="Gene3D" id="3.40.50.1820">
    <property type="entry name" value="alpha/beta hydrolase"/>
    <property type="match status" value="1"/>
</dbReference>
<dbReference type="InterPro" id="IPR012020">
    <property type="entry name" value="ABHD4"/>
</dbReference>
<protein>
    <submittedName>
        <fullName evidence="4">Putative phospholipase abhd3</fullName>
    </submittedName>
</protein>
<feature type="active site" description="Charge relay system" evidence="2">
    <location>
        <position position="353"/>
    </location>
</feature>
<evidence type="ECO:0000313" key="4">
    <source>
        <dbReference type="EMBL" id="NOV46379.1"/>
    </source>
</evidence>
<feature type="active site" description="Charge relay system" evidence="2">
    <location>
        <position position="196"/>
    </location>
</feature>
<evidence type="ECO:0000256" key="2">
    <source>
        <dbReference type="PIRSR" id="PIRSR005211-1"/>
    </source>
</evidence>
<dbReference type="PANTHER" id="PTHR10794">
    <property type="entry name" value="ABHYDROLASE DOMAIN-CONTAINING PROTEIN"/>
    <property type="match status" value="1"/>
</dbReference>
<dbReference type="GO" id="GO:0047372">
    <property type="term" value="F:monoacylglycerol lipase activity"/>
    <property type="evidence" value="ECO:0007669"/>
    <property type="project" value="TreeGrafter"/>
</dbReference>
<dbReference type="GO" id="GO:0051793">
    <property type="term" value="P:medium-chain fatty acid catabolic process"/>
    <property type="evidence" value="ECO:0007669"/>
    <property type="project" value="TreeGrafter"/>
</dbReference>
<name>A0A6M2DJ76_XENCH</name>